<gene>
    <name evidence="1" type="ORF">SCNU_00535</name>
</gene>
<accession>F1YEI6</accession>
<comment type="caution">
    <text evidence="1">The sequence shown here is derived from an EMBL/GenBank/DDBJ whole genome shotgun (WGS) entry which is preliminary data.</text>
</comment>
<sequence>MSYDLDVYTRQTGDRRRLTDLVCSLAGLTLAADDAESVRVIRGLRGTYSFTVDGPFDVESEDVPVDVSEHVLCARHLWRILVEGGSSGEIPHAVRCGRLLARELDGAVVDQQTGEVWSRSRSRSVNKPLRDERISEIGLHWFCLRDDLAPSTPEIYLDTVRRHLPEALPRRFGEHEPFPGRYEQAGAEGFRDTWQRATGSIYFAGTGPVIGGHLGAGPADRFPSKFWSASLALHAHVFDDPSWRAALRETFIDLADALPAFFATAQVTRGHIWSGRSSWSDGRTEPAVVAVRRHEGWTGIPPIPMWWTWLGRPFDDHAAALPRARTTTTRAGILFEADPYPRPAEELEHLTSWLPHDLFASLAPNPDRIQPVPLVGASTIPAELR</sequence>
<dbReference type="RefSeq" id="WP_009677384.1">
    <property type="nucleotide sequence ID" value="NZ_AEUD01000001.1"/>
</dbReference>
<name>F1YEI6_9ACTN</name>
<dbReference type="AlphaFoldDB" id="F1YEI6"/>
<dbReference type="STRING" id="644548.SCNU_00535"/>
<dbReference type="OrthoDB" id="3249195at2"/>
<proteinExistence type="predicted"/>
<organism evidence="1 2">
    <name type="scientific">Gordonia neofelifaecis NRRL B-59395</name>
    <dbReference type="NCBI Taxonomy" id="644548"/>
    <lineage>
        <taxon>Bacteria</taxon>
        <taxon>Bacillati</taxon>
        <taxon>Actinomycetota</taxon>
        <taxon>Actinomycetes</taxon>
        <taxon>Mycobacteriales</taxon>
        <taxon>Gordoniaceae</taxon>
        <taxon>Gordonia</taxon>
    </lineage>
</organism>
<protein>
    <recommendedName>
        <fullName evidence="3">DUF3396 domain-containing protein</fullName>
    </recommendedName>
</protein>
<dbReference type="eggNOG" id="ENOG5033V01">
    <property type="taxonomic scope" value="Bacteria"/>
</dbReference>
<evidence type="ECO:0000313" key="1">
    <source>
        <dbReference type="EMBL" id="EGD56819.1"/>
    </source>
</evidence>
<dbReference type="EMBL" id="AEUD01000001">
    <property type="protein sequence ID" value="EGD56819.1"/>
    <property type="molecule type" value="Genomic_DNA"/>
</dbReference>
<dbReference type="Proteomes" id="UP000035065">
    <property type="component" value="Unassembled WGS sequence"/>
</dbReference>
<keyword evidence="2" id="KW-1185">Reference proteome</keyword>
<evidence type="ECO:0008006" key="3">
    <source>
        <dbReference type="Google" id="ProtNLM"/>
    </source>
</evidence>
<reference evidence="1 2" key="1">
    <citation type="journal article" date="2011" name="J. Bacteriol.">
        <title>Draft Genome Sequence of Gordonia neofelifaecis NRRL B-59395, a Cholesterol-Degrading Actinomycete.</title>
        <authorList>
            <person name="Ge F."/>
            <person name="Li W."/>
            <person name="Chen G."/>
            <person name="Liu Y."/>
            <person name="Zhang G."/>
            <person name="Yong B."/>
            <person name="Wang Q."/>
            <person name="Wang N."/>
            <person name="Huang Z."/>
            <person name="Li W."/>
            <person name="Wang J."/>
            <person name="Wu C."/>
            <person name="Xie Q."/>
            <person name="Liu G."/>
        </authorList>
    </citation>
    <scope>NUCLEOTIDE SEQUENCE [LARGE SCALE GENOMIC DNA]</scope>
    <source>
        <strain evidence="1 2">NRRL B-59395</strain>
    </source>
</reference>
<evidence type="ECO:0000313" key="2">
    <source>
        <dbReference type="Proteomes" id="UP000035065"/>
    </source>
</evidence>